<name>A0A068SA60_9FUNG</name>
<keyword evidence="2" id="KW-1185">Reference proteome</keyword>
<evidence type="ECO:0000313" key="1">
    <source>
        <dbReference type="EMBL" id="CDH58865.1"/>
    </source>
</evidence>
<accession>A0A068SA60</accession>
<reference evidence="1" key="1">
    <citation type="submission" date="2013-08" db="EMBL/GenBank/DDBJ databases">
        <title>Gene expansion shapes genome architecture in the human pathogen Lichtheimia corymbifera: an evolutionary genomics analysis in the ancient terrestrial Mucorales (Mucoromycotina).</title>
        <authorList>
            <person name="Schwartze V.U."/>
            <person name="Winter S."/>
            <person name="Shelest E."/>
            <person name="Marcet-Houben M."/>
            <person name="Horn F."/>
            <person name="Wehner S."/>
            <person name="Hoffmann K."/>
            <person name="Riege K."/>
            <person name="Sammeth M."/>
            <person name="Nowrousian M."/>
            <person name="Valiante V."/>
            <person name="Linde J."/>
            <person name="Jacobsen I.D."/>
            <person name="Marz M."/>
            <person name="Brakhage A.A."/>
            <person name="Gabaldon T."/>
            <person name="Bocker S."/>
            <person name="Voigt K."/>
        </authorList>
    </citation>
    <scope>NUCLEOTIDE SEQUENCE [LARGE SCALE GENOMIC DNA]</scope>
    <source>
        <strain evidence="1">FSU 9682</strain>
    </source>
</reference>
<dbReference type="Proteomes" id="UP000027586">
    <property type="component" value="Unassembled WGS sequence"/>
</dbReference>
<sequence length="71" mass="7980">MDGIKCSEEESWNVALVTWRIVSRNNGSYHVDTAGDNDGLDGVVEWAFIFDERRFVGMDDIGMLDQGTHSN</sequence>
<evidence type="ECO:0000313" key="2">
    <source>
        <dbReference type="Proteomes" id="UP000027586"/>
    </source>
</evidence>
<gene>
    <name evidence="1" type="ORF">LCOR_09712.1</name>
</gene>
<protein>
    <submittedName>
        <fullName evidence="1">Uncharacterized protein</fullName>
    </submittedName>
</protein>
<dbReference type="VEuPathDB" id="FungiDB:LCOR_09712.1"/>
<dbReference type="EMBL" id="CBTN010000062">
    <property type="protein sequence ID" value="CDH58865.1"/>
    <property type="molecule type" value="Genomic_DNA"/>
</dbReference>
<comment type="caution">
    <text evidence="1">The sequence shown here is derived from an EMBL/GenBank/DDBJ whole genome shotgun (WGS) entry which is preliminary data.</text>
</comment>
<organism evidence="1 2">
    <name type="scientific">Lichtheimia corymbifera JMRC:FSU:9682</name>
    <dbReference type="NCBI Taxonomy" id="1263082"/>
    <lineage>
        <taxon>Eukaryota</taxon>
        <taxon>Fungi</taxon>
        <taxon>Fungi incertae sedis</taxon>
        <taxon>Mucoromycota</taxon>
        <taxon>Mucoromycotina</taxon>
        <taxon>Mucoromycetes</taxon>
        <taxon>Mucorales</taxon>
        <taxon>Lichtheimiaceae</taxon>
        <taxon>Lichtheimia</taxon>
    </lineage>
</organism>
<dbReference type="AlphaFoldDB" id="A0A068SA60"/>
<proteinExistence type="predicted"/>